<dbReference type="EMBL" id="JBANRG010000010">
    <property type="protein sequence ID" value="KAK7462871.1"/>
    <property type="molecule type" value="Genomic_DNA"/>
</dbReference>
<proteinExistence type="predicted"/>
<feature type="region of interest" description="Disordered" evidence="1">
    <location>
        <begin position="1"/>
        <end position="56"/>
    </location>
</feature>
<feature type="compositionally biased region" description="Low complexity" evidence="1">
    <location>
        <begin position="40"/>
        <end position="53"/>
    </location>
</feature>
<gene>
    <name evidence="2" type="ORF">VKT23_007450</name>
</gene>
<evidence type="ECO:0000313" key="3">
    <source>
        <dbReference type="Proteomes" id="UP001498398"/>
    </source>
</evidence>
<evidence type="ECO:0000256" key="1">
    <source>
        <dbReference type="SAM" id="MobiDB-lite"/>
    </source>
</evidence>
<keyword evidence="3" id="KW-1185">Reference proteome</keyword>
<accession>A0ABR1JQD1</accession>
<protein>
    <submittedName>
        <fullName evidence="2">Uncharacterized protein</fullName>
    </submittedName>
</protein>
<sequence length="124" mass="12963">MSTLNARAGWGNLNGQNLPGNSVLFGNEGSSGSGNGMATRYGGSYNSRGSSRNPDAGIITTGVYELDVGNQWAQTQSDRSDIEADKIVPGTGRDLESGIVVRTVVDTLADPVPGEQHTRTGSRH</sequence>
<organism evidence="2 3">
    <name type="scientific">Marasmiellus scandens</name>
    <dbReference type="NCBI Taxonomy" id="2682957"/>
    <lineage>
        <taxon>Eukaryota</taxon>
        <taxon>Fungi</taxon>
        <taxon>Dikarya</taxon>
        <taxon>Basidiomycota</taxon>
        <taxon>Agaricomycotina</taxon>
        <taxon>Agaricomycetes</taxon>
        <taxon>Agaricomycetidae</taxon>
        <taxon>Agaricales</taxon>
        <taxon>Marasmiineae</taxon>
        <taxon>Omphalotaceae</taxon>
        <taxon>Marasmiellus</taxon>
    </lineage>
</organism>
<evidence type="ECO:0000313" key="2">
    <source>
        <dbReference type="EMBL" id="KAK7462871.1"/>
    </source>
</evidence>
<reference evidence="2 3" key="1">
    <citation type="submission" date="2024-01" db="EMBL/GenBank/DDBJ databases">
        <title>A draft genome for the cacao thread blight pathogen Marasmiellus scandens.</title>
        <authorList>
            <person name="Baruah I.K."/>
            <person name="Leung J."/>
            <person name="Bukari Y."/>
            <person name="Amoako-Attah I."/>
            <person name="Meinhardt L.W."/>
            <person name="Bailey B.A."/>
            <person name="Cohen S.P."/>
        </authorList>
    </citation>
    <scope>NUCLEOTIDE SEQUENCE [LARGE SCALE GENOMIC DNA]</scope>
    <source>
        <strain evidence="2 3">GH-19</strain>
    </source>
</reference>
<dbReference type="Proteomes" id="UP001498398">
    <property type="component" value="Unassembled WGS sequence"/>
</dbReference>
<comment type="caution">
    <text evidence="2">The sequence shown here is derived from an EMBL/GenBank/DDBJ whole genome shotgun (WGS) entry which is preliminary data.</text>
</comment>
<name>A0ABR1JQD1_9AGAR</name>